<proteinExistence type="predicted"/>
<reference evidence="1 2" key="1">
    <citation type="submission" date="2016-10" db="EMBL/GenBank/DDBJ databases">
        <authorList>
            <person name="de Groot N.N."/>
        </authorList>
    </citation>
    <scope>NUCLEOTIDE SEQUENCE [LARGE SCALE GENOMIC DNA]</scope>
    <source>
        <strain evidence="1 2">47C3B</strain>
    </source>
</reference>
<evidence type="ECO:0008006" key="3">
    <source>
        <dbReference type="Google" id="ProtNLM"/>
    </source>
</evidence>
<accession>A0A1G6ZPP6</accession>
<organism evidence="1 2">
    <name type="scientific">Mucilaginibacter pineti</name>
    <dbReference type="NCBI Taxonomy" id="1391627"/>
    <lineage>
        <taxon>Bacteria</taxon>
        <taxon>Pseudomonadati</taxon>
        <taxon>Bacteroidota</taxon>
        <taxon>Sphingobacteriia</taxon>
        <taxon>Sphingobacteriales</taxon>
        <taxon>Sphingobacteriaceae</taxon>
        <taxon>Mucilaginibacter</taxon>
    </lineage>
</organism>
<sequence length="291" mass="33883">MNRVSLVIFTCEGREHLLSKTWKSFNAACGFKFDQVILAVDGVIDSTIMNLINPDQVIYGFKRKGYVISIKNTIINIKTEFFFWLEDDWAFHTHVDVPYYTSLLNQHTDWAGIVYSKYGPLTDDFKKEQLGQNLFLNINGYSTNPGFNRTALICEGFAAMDNSRKMEGEKETGFENFLTAYFNRRSVKYALIDPIEGIAISHEGYLESTPRNWHMISSLEKKTEKHLLIFPEPSMFRRLYMILKLIRAFCGLAFRQLWNNEVYEMCFRIIAISIATKQDERKTTSHHDSDR</sequence>
<dbReference type="STRING" id="1391627.SAMN05216464_103421"/>
<dbReference type="AlphaFoldDB" id="A0A1G6ZPP6"/>
<protein>
    <recommendedName>
        <fullName evidence="3">Glycosyl transferase family 2</fullName>
    </recommendedName>
</protein>
<dbReference type="EMBL" id="FNAI01000003">
    <property type="protein sequence ID" value="SDE03815.1"/>
    <property type="molecule type" value="Genomic_DNA"/>
</dbReference>
<name>A0A1G6ZPP6_9SPHI</name>
<evidence type="ECO:0000313" key="1">
    <source>
        <dbReference type="EMBL" id="SDE03815.1"/>
    </source>
</evidence>
<dbReference type="OrthoDB" id="790776at2"/>
<dbReference type="RefSeq" id="WP_091148549.1">
    <property type="nucleotide sequence ID" value="NZ_FNAI01000003.1"/>
</dbReference>
<dbReference type="Proteomes" id="UP000199072">
    <property type="component" value="Unassembled WGS sequence"/>
</dbReference>
<gene>
    <name evidence="1" type="ORF">SAMN05216464_103421</name>
</gene>
<keyword evidence="2" id="KW-1185">Reference proteome</keyword>
<evidence type="ECO:0000313" key="2">
    <source>
        <dbReference type="Proteomes" id="UP000199072"/>
    </source>
</evidence>